<dbReference type="SUPFAM" id="SSF52540">
    <property type="entry name" value="P-loop containing nucleoside triphosphate hydrolases"/>
    <property type="match status" value="1"/>
</dbReference>
<keyword evidence="3 10" id="KW-0378">Hydrolase</keyword>
<comment type="similarity">
    <text evidence="10">Belongs to the helicase family. Hel308 subfamily.</text>
</comment>
<sequence length="735" mass="80675">MPTGLYDIPSWATNETRSLAKLSGVEKLFEPQYMALETGVERGENLVVAAPTGSGKTFIALVAIVNGLARRGGRAFYLVPLKSVAYEKYSSFSILARMGFRVKISVGDFREGPPEAPVTIATYEKFDSLLRVSPSLARDASVVVVDEIHNVSDPKRGPILESIVSRILANTGETQILGLSATVPNAGEIAEWIGGRSVESSWRPVPLREYVFKEYRLYSPGGSWREVPRVYGLYDLDLAVETVEEGGQALVFTYSRRRAVTLAKRAARKLGRRLSSREAREYGAEASRAEGAPRSVADELASLIAAGVAYHHAGLPPSLRRAVEDAFRAGAVRVVYSTPTLAAGVNMPARRVIIDSYYRYEAGFREPIRVAEYKQMAGRAGRPGLDDYGEAVIVAERMDRPEDLIAGYIQAPPERVESRLAGLRGLRHFILGIIAPEGEVGIESIERVAGLTLYSRQRGLPREIIARAIEDLSIWGLAEVEGDRVAATGLGREVAAVYLDPESVPIFKHEARYLSFDNEFDILYLISTMPDMVKLAATRREEEKLLEAILDASPRMLSSVDWLGPEEMAAVKTAVVLKLWIEEASEDRIYSEWGVHTGDLLNVVSTAEWIAAGLSRIAPYLGFSTEVSQNLSITSRRIKHGVKPELLPLVSIPGVGRVRARILFNAGYKSIHDLATARAEDLMRLPLIGPSTARQILEFLGRVDEARLAEARETLARKGLLTYLEGDAVAGEEGE</sequence>
<keyword evidence="8 10" id="KW-0413">Isomerase</keyword>
<keyword evidence="4 10" id="KW-0347">Helicase</keyword>
<keyword evidence="6 10" id="KW-0238">DNA-binding</keyword>
<dbReference type="HAMAP" id="MF_00442">
    <property type="entry name" value="Helicase_Hel308"/>
    <property type="match status" value="1"/>
</dbReference>
<dbReference type="Gene3D" id="1.10.150.20">
    <property type="entry name" value="5' to 3' exonuclease, C-terminal subdomain"/>
    <property type="match status" value="1"/>
</dbReference>
<evidence type="ECO:0000256" key="2">
    <source>
        <dbReference type="ARBA" id="ARBA00022763"/>
    </source>
</evidence>
<evidence type="ECO:0000313" key="14">
    <source>
        <dbReference type="Proteomes" id="UP000016887"/>
    </source>
</evidence>
<feature type="binding site" evidence="10">
    <location>
        <position position="32"/>
    </location>
    <ligand>
        <name>ATP</name>
        <dbReference type="ChEBI" id="CHEBI:30616"/>
    </ligand>
</feature>
<proteinExistence type="inferred from homology"/>
<keyword evidence="7 10" id="KW-0234">DNA repair</keyword>
<feature type="domain" description="Helicase ATP-binding" evidence="11">
    <location>
        <begin position="37"/>
        <end position="201"/>
    </location>
</feature>
<keyword evidence="14" id="KW-1185">Reference proteome</keyword>
<dbReference type="Gene3D" id="1.10.3380.30">
    <property type="match status" value="1"/>
</dbReference>
<dbReference type="Gene3D" id="3.40.50.300">
    <property type="entry name" value="P-loop containing nucleotide triphosphate hydrolases"/>
    <property type="match status" value="2"/>
</dbReference>
<dbReference type="GO" id="GO:0016887">
    <property type="term" value="F:ATP hydrolysis activity"/>
    <property type="evidence" value="ECO:0007669"/>
    <property type="project" value="RHEA"/>
</dbReference>
<dbReference type="Pfam" id="PF14520">
    <property type="entry name" value="HHH_5"/>
    <property type="match status" value="1"/>
</dbReference>
<dbReference type="Pfam" id="PF21280">
    <property type="entry name" value="Helicase_dom4_arc"/>
    <property type="match status" value="1"/>
</dbReference>
<dbReference type="AlphaFoldDB" id="U3TB36"/>
<dbReference type="RefSeq" id="WP_022540896.1">
    <property type="nucleotide sequence ID" value="NC_022521.1"/>
</dbReference>
<dbReference type="PROSITE" id="PS51192">
    <property type="entry name" value="HELICASE_ATP_BIND_1"/>
    <property type="match status" value="1"/>
</dbReference>
<comment type="subunit">
    <text evidence="10">Monomer.</text>
</comment>
<accession>U3TB36</accession>
<comment type="function">
    <text evidence="10">DNA-dependent ATPase and 3'-5' DNA helicase that may be involved in repair of stalled replication forks.</text>
</comment>
<dbReference type="SMART" id="SM00490">
    <property type="entry name" value="HELICc"/>
    <property type="match status" value="1"/>
</dbReference>
<gene>
    <name evidence="13" type="primary">hjm</name>
    <name evidence="10" type="synonym">hel308</name>
    <name evidence="13" type="ORF">ACAM_0147</name>
</gene>
<evidence type="ECO:0000256" key="6">
    <source>
        <dbReference type="ARBA" id="ARBA00023125"/>
    </source>
</evidence>
<dbReference type="PANTHER" id="PTHR47961:SF10">
    <property type="entry name" value="ATP-DEPENDENT DNA HELICASE HEL308"/>
    <property type="match status" value="1"/>
</dbReference>
<dbReference type="InterPro" id="IPR036390">
    <property type="entry name" value="WH_DNA-bd_sf"/>
</dbReference>
<evidence type="ECO:0000256" key="3">
    <source>
        <dbReference type="ARBA" id="ARBA00022801"/>
    </source>
</evidence>
<dbReference type="eggNOG" id="arCOG00553">
    <property type="taxonomic scope" value="Archaea"/>
</dbReference>
<dbReference type="InterPro" id="IPR014001">
    <property type="entry name" value="Helicase_ATP-bd"/>
</dbReference>
<reference evidence="13 14" key="1">
    <citation type="journal article" date="2013" name="Appl. Environ. Microbiol.">
        <title>Variation of the Virus-Related Elements within Syntenic Genomes of the Hyperthermophilic Archaeon Aeropyrum.</title>
        <authorList>
            <person name="Daifuku T."/>
            <person name="Yoshida T."/>
            <person name="Kitamura T."/>
            <person name="Kawaichi S."/>
            <person name="Inoue T."/>
            <person name="Nomura K."/>
            <person name="Yoshida Y."/>
            <person name="Kuno S."/>
            <person name="Sako Y."/>
        </authorList>
    </citation>
    <scope>NUCLEOTIDE SEQUENCE [LARGE SCALE GENOMIC DNA]</scope>
    <source>
        <strain evidence="13 14">SY1</strain>
    </source>
</reference>
<dbReference type="InterPro" id="IPR048772">
    <property type="entry name" value="Hel308-like_dom4"/>
</dbReference>
<comment type="catalytic activity">
    <reaction evidence="10">
        <text>ATP + H2O = ADP + phosphate + H(+)</text>
        <dbReference type="Rhea" id="RHEA:13065"/>
        <dbReference type="ChEBI" id="CHEBI:15377"/>
        <dbReference type="ChEBI" id="CHEBI:15378"/>
        <dbReference type="ChEBI" id="CHEBI:30616"/>
        <dbReference type="ChEBI" id="CHEBI:43474"/>
        <dbReference type="ChEBI" id="CHEBI:456216"/>
        <dbReference type="EC" id="5.6.2.4"/>
    </reaction>
</comment>
<comment type="catalytic activity">
    <reaction evidence="9 10">
        <text>Couples ATP hydrolysis with the unwinding of duplex DNA by translocating in the 3'-5' direction.</text>
        <dbReference type="EC" id="5.6.2.4"/>
    </reaction>
</comment>
<dbReference type="InterPro" id="IPR027417">
    <property type="entry name" value="P-loop_NTPase"/>
</dbReference>
<evidence type="ECO:0000313" key="13">
    <source>
        <dbReference type="EMBL" id="BAN89616.1"/>
    </source>
</evidence>
<evidence type="ECO:0000259" key="12">
    <source>
        <dbReference type="PROSITE" id="PS51194"/>
    </source>
</evidence>
<dbReference type="PANTHER" id="PTHR47961">
    <property type="entry name" value="DNA POLYMERASE THETA, PUTATIVE (AFU_ORTHOLOGUE AFUA_1G05260)-RELATED"/>
    <property type="match status" value="1"/>
</dbReference>
<dbReference type="EMBL" id="AP012489">
    <property type="protein sequence ID" value="BAN89616.1"/>
    <property type="molecule type" value="Genomic_DNA"/>
</dbReference>
<dbReference type="Pfam" id="PF00271">
    <property type="entry name" value="Helicase_C"/>
    <property type="match status" value="1"/>
</dbReference>
<dbReference type="InterPro" id="IPR011545">
    <property type="entry name" value="DEAD/DEAH_box_helicase_dom"/>
</dbReference>
<keyword evidence="1 10" id="KW-0547">Nucleotide-binding</keyword>
<evidence type="ECO:0000256" key="10">
    <source>
        <dbReference type="HAMAP-Rule" id="MF_00442"/>
    </source>
</evidence>
<dbReference type="InterPro" id="IPR022965">
    <property type="entry name" value="Helicase_Hel308"/>
</dbReference>
<dbReference type="SMART" id="SM00278">
    <property type="entry name" value="HhH1"/>
    <property type="match status" value="2"/>
</dbReference>
<dbReference type="GO" id="GO:0006281">
    <property type="term" value="P:DNA repair"/>
    <property type="evidence" value="ECO:0007669"/>
    <property type="project" value="UniProtKB-UniRule"/>
</dbReference>
<evidence type="ECO:0000256" key="8">
    <source>
        <dbReference type="ARBA" id="ARBA00023235"/>
    </source>
</evidence>
<dbReference type="EC" id="5.6.2.4" evidence="10"/>
<dbReference type="Proteomes" id="UP000016887">
    <property type="component" value="Chromosome"/>
</dbReference>
<feature type="domain" description="Helicase C-terminal" evidence="12">
    <location>
        <begin position="235"/>
        <end position="424"/>
    </location>
</feature>
<protein>
    <recommendedName>
        <fullName evidence="10">ATP-dependent DNA helicase Hel308</fullName>
        <ecNumber evidence="10">5.6.2.4</ecNumber>
    </recommendedName>
    <alternativeName>
        <fullName evidence="10">DNA 3'-5' helicase Hel308</fullName>
    </alternativeName>
</protein>
<evidence type="ECO:0000256" key="5">
    <source>
        <dbReference type="ARBA" id="ARBA00022840"/>
    </source>
</evidence>
<name>U3TB36_9CREN</name>
<dbReference type="CDD" id="cd18795">
    <property type="entry name" value="SF2_C_Ski2"/>
    <property type="match status" value="1"/>
</dbReference>
<dbReference type="GO" id="GO:0003677">
    <property type="term" value="F:DNA binding"/>
    <property type="evidence" value="ECO:0007669"/>
    <property type="project" value="UniProtKB-UniRule"/>
</dbReference>
<dbReference type="SMART" id="SM00487">
    <property type="entry name" value="DEXDc"/>
    <property type="match status" value="1"/>
</dbReference>
<dbReference type="GO" id="GO:0005524">
    <property type="term" value="F:ATP binding"/>
    <property type="evidence" value="ECO:0007669"/>
    <property type="project" value="UniProtKB-UniRule"/>
</dbReference>
<dbReference type="STRING" id="1198449.ACAM_0147"/>
<dbReference type="InterPro" id="IPR050474">
    <property type="entry name" value="Hel308_SKI2-like"/>
</dbReference>
<evidence type="ECO:0000256" key="9">
    <source>
        <dbReference type="ARBA" id="ARBA00034617"/>
    </source>
</evidence>
<dbReference type="PATRIC" id="fig|1198449.6.peg.152"/>
<dbReference type="InterPro" id="IPR003583">
    <property type="entry name" value="Hlx-hairpin-Hlx_DNA-bd_motif"/>
</dbReference>
<evidence type="ECO:0000256" key="7">
    <source>
        <dbReference type="ARBA" id="ARBA00023204"/>
    </source>
</evidence>
<evidence type="ECO:0000259" key="11">
    <source>
        <dbReference type="PROSITE" id="PS51192"/>
    </source>
</evidence>
<dbReference type="KEGG" id="acj:ACAM_0147"/>
<dbReference type="PROSITE" id="PS51194">
    <property type="entry name" value="HELICASE_CTER"/>
    <property type="match status" value="1"/>
</dbReference>
<dbReference type="SUPFAM" id="SSF158702">
    <property type="entry name" value="Sec63 N-terminal domain-like"/>
    <property type="match status" value="1"/>
</dbReference>
<dbReference type="GO" id="GO:0043138">
    <property type="term" value="F:3'-5' DNA helicase activity"/>
    <property type="evidence" value="ECO:0007669"/>
    <property type="project" value="UniProtKB-UniRule"/>
</dbReference>
<dbReference type="InterPro" id="IPR001650">
    <property type="entry name" value="Helicase_C-like"/>
</dbReference>
<keyword evidence="5 10" id="KW-0067">ATP-binding</keyword>
<dbReference type="Pfam" id="PF00270">
    <property type="entry name" value="DEAD"/>
    <property type="match status" value="1"/>
</dbReference>
<dbReference type="OrthoDB" id="371946at2157"/>
<dbReference type="GeneID" id="17109697"/>
<keyword evidence="2 10" id="KW-0227">DNA damage</keyword>
<organism evidence="13 14">
    <name type="scientific">Aeropyrum camini SY1 = JCM 12091</name>
    <dbReference type="NCBI Taxonomy" id="1198449"/>
    <lineage>
        <taxon>Archaea</taxon>
        <taxon>Thermoproteota</taxon>
        <taxon>Thermoprotei</taxon>
        <taxon>Desulfurococcales</taxon>
        <taxon>Desulfurococcaceae</taxon>
        <taxon>Aeropyrum</taxon>
    </lineage>
</organism>
<dbReference type="SUPFAM" id="SSF46785">
    <property type="entry name" value="Winged helix' DNA-binding domain"/>
    <property type="match status" value="1"/>
</dbReference>
<evidence type="ECO:0000256" key="4">
    <source>
        <dbReference type="ARBA" id="ARBA00022806"/>
    </source>
</evidence>
<evidence type="ECO:0000256" key="1">
    <source>
        <dbReference type="ARBA" id="ARBA00022741"/>
    </source>
</evidence>